<dbReference type="EMBL" id="FXYE01000002">
    <property type="protein sequence ID" value="SMX44926.1"/>
    <property type="molecule type" value="Genomic_DNA"/>
</dbReference>
<keyword evidence="3" id="KW-1185">Reference proteome</keyword>
<proteinExistence type="predicted"/>
<dbReference type="Pfam" id="PF01882">
    <property type="entry name" value="DUF58"/>
    <property type="match status" value="1"/>
</dbReference>
<name>A0A238KSB7_9RHOB</name>
<dbReference type="PANTHER" id="PTHR33608">
    <property type="entry name" value="BLL2464 PROTEIN"/>
    <property type="match status" value="1"/>
</dbReference>
<evidence type="ECO:0000259" key="1">
    <source>
        <dbReference type="Pfam" id="PF01882"/>
    </source>
</evidence>
<accession>A0A238KSB7</accession>
<dbReference type="Proteomes" id="UP000202922">
    <property type="component" value="Unassembled WGS sequence"/>
</dbReference>
<protein>
    <recommendedName>
        <fullName evidence="1">DUF58 domain-containing protein</fullName>
    </recommendedName>
</protein>
<dbReference type="AlphaFoldDB" id="A0A238KSB7"/>
<organism evidence="2 3">
    <name type="scientific">Actibacterium lipolyticum</name>
    <dbReference type="NCBI Taxonomy" id="1524263"/>
    <lineage>
        <taxon>Bacteria</taxon>
        <taxon>Pseudomonadati</taxon>
        <taxon>Pseudomonadota</taxon>
        <taxon>Alphaproteobacteria</taxon>
        <taxon>Rhodobacterales</taxon>
        <taxon>Roseobacteraceae</taxon>
        <taxon>Actibacterium</taxon>
    </lineage>
</organism>
<reference evidence="3" key="1">
    <citation type="submission" date="2017-05" db="EMBL/GenBank/DDBJ databases">
        <authorList>
            <person name="Rodrigo-Torres L."/>
            <person name="Arahal R. D."/>
            <person name="Lucena T."/>
        </authorList>
    </citation>
    <scope>NUCLEOTIDE SEQUENCE [LARGE SCALE GENOMIC DNA]</scope>
    <source>
        <strain evidence="3">CECT 8621</strain>
    </source>
</reference>
<dbReference type="InterPro" id="IPR002881">
    <property type="entry name" value="DUF58"/>
</dbReference>
<dbReference type="PANTHER" id="PTHR33608:SF12">
    <property type="entry name" value="DUF58 DOMAIN-CONTAINING PROTEIN"/>
    <property type="match status" value="1"/>
</dbReference>
<dbReference type="OrthoDB" id="9776116at2"/>
<evidence type="ECO:0000313" key="3">
    <source>
        <dbReference type="Proteomes" id="UP000202922"/>
    </source>
</evidence>
<feature type="domain" description="DUF58" evidence="1">
    <location>
        <begin position="56"/>
        <end position="187"/>
    </location>
</feature>
<sequence>MTAAAGASGSGVTVNAAALIAQRAHVQHAPADDPAISALPGGFLIKRRGNGQVIADSRAYVEGDDIRHVDRGATARTGKLHIRTFHEERDRVTFLVADFRPSMLWGVRRAFRSVAAAEALARLGWQAIEAGGRVGLLAITAQGTVVVPVRGRVRGMLAVIGGLVKAHEMALAAAADDLNDPQLDRVLVSLKRVVPSGAAIVIATGMDRAGVGLKDILGELALRRFPRLLIVEEHALRDLPAGYYPVGAPDGSRINAMISRRGVKAVDHSETLSMVPVQYVDAGAPIPNAILQLGL</sequence>
<gene>
    <name evidence="2" type="ORF">COL8621_02669</name>
</gene>
<evidence type="ECO:0000313" key="2">
    <source>
        <dbReference type="EMBL" id="SMX44926.1"/>
    </source>
</evidence>
<dbReference type="RefSeq" id="WP_093967784.1">
    <property type="nucleotide sequence ID" value="NZ_FXYE01000002.1"/>
</dbReference>